<sequence>MTRRRFPQVVQLVRKSAFVLNVTAVPTSQPAIKTVPHQLRALSPTVEAEWRGQFARGCPRHILSPSASRPRHPWRAAVSGGRGRPGESSLPQPQSLAILCVLAICHLSVAPGVVIVAECAWTVLHVGGFNLFLILEPLARRGCACPLPE</sequence>
<protein>
    <submittedName>
        <fullName evidence="2">Uncharacterized protein</fullName>
    </submittedName>
</protein>
<accession>A0AAE0XZN0</accession>
<evidence type="ECO:0000313" key="3">
    <source>
        <dbReference type="Proteomes" id="UP001283361"/>
    </source>
</evidence>
<dbReference type="AlphaFoldDB" id="A0AAE0XZN0"/>
<keyword evidence="3" id="KW-1185">Reference proteome</keyword>
<feature type="region of interest" description="Disordered" evidence="1">
    <location>
        <begin position="64"/>
        <end position="89"/>
    </location>
</feature>
<dbReference type="EMBL" id="JAWDGP010007329">
    <property type="protein sequence ID" value="KAK3725705.1"/>
    <property type="molecule type" value="Genomic_DNA"/>
</dbReference>
<organism evidence="2 3">
    <name type="scientific">Elysia crispata</name>
    <name type="common">lettuce slug</name>
    <dbReference type="NCBI Taxonomy" id="231223"/>
    <lineage>
        <taxon>Eukaryota</taxon>
        <taxon>Metazoa</taxon>
        <taxon>Spiralia</taxon>
        <taxon>Lophotrochozoa</taxon>
        <taxon>Mollusca</taxon>
        <taxon>Gastropoda</taxon>
        <taxon>Heterobranchia</taxon>
        <taxon>Euthyneura</taxon>
        <taxon>Panpulmonata</taxon>
        <taxon>Sacoglossa</taxon>
        <taxon>Placobranchoidea</taxon>
        <taxon>Plakobranchidae</taxon>
        <taxon>Elysia</taxon>
    </lineage>
</organism>
<name>A0AAE0XZN0_9GAST</name>
<dbReference type="Proteomes" id="UP001283361">
    <property type="component" value="Unassembled WGS sequence"/>
</dbReference>
<gene>
    <name evidence="2" type="ORF">RRG08_043119</name>
</gene>
<evidence type="ECO:0000313" key="2">
    <source>
        <dbReference type="EMBL" id="KAK3725705.1"/>
    </source>
</evidence>
<proteinExistence type="predicted"/>
<comment type="caution">
    <text evidence="2">The sequence shown here is derived from an EMBL/GenBank/DDBJ whole genome shotgun (WGS) entry which is preliminary data.</text>
</comment>
<evidence type="ECO:0000256" key="1">
    <source>
        <dbReference type="SAM" id="MobiDB-lite"/>
    </source>
</evidence>
<reference evidence="2" key="1">
    <citation type="journal article" date="2023" name="G3 (Bethesda)">
        <title>A reference genome for the long-term kleptoplast-retaining sea slug Elysia crispata morphotype clarki.</title>
        <authorList>
            <person name="Eastman K.E."/>
            <person name="Pendleton A.L."/>
            <person name="Shaikh M.A."/>
            <person name="Suttiyut T."/>
            <person name="Ogas R."/>
            <person name="Tomko P."/>
            <person name="Gavelis G."/>
            <person name="Widhalm J.R."/>
            <person name="Wisecaver J.H."/>
        </authorList>
    </citation>
    <scope>NUCLEOTIDE SEQUENCE</scope>
    <source>
        <strain evidence="2">ECLA1</strain>
    </source>
</reference>